<dbReference type="SUPFAM" id="SSF52833">
    <property type="entry name" value="Thioredoxin-like"/>
    <property type="match status" value="1"/>
</dbReference>
<feature type="compositionally biased region" description="Low complexity" evidence="1">
    <location>
        <begin position="26"/>
        <end position="43"/>
    </location>
</feature>
<dbReference type="Gene3D" id="3.40.30.10">
    <property type="entry name" value="Glutaredoxin"/>
    <property type="match status" value="1"/>
</dbReference>
<gene>
    <name evidence="3" type="ORF">AAK873_04840</name>
</gene>
<evidence type="ECO:0000256" key="1">
    <source>
        <dbReference type="SAM" id="MobiDB-lite"/>
    </source>
</evidence>
<organism evidence="3 4">
    <name type="scientific">Heminiphilus faecis</name>
    <dbReference type="NCBI Taxonomy" id="2601703"/>
    <lineage>
        <taxon>Bacteria</taxon>
        <taxon>Pseudomonadati</taxon>
        <taxon>Bacteroidota</taxon>
        <taxon>Bacteroidia</taxon>
        <taxon>Bacteroidales</taxon>
        <taxon>Muribaculaceae</taxon>
        <taxon>Heminiphilus</taxon>
    </lineage>
</organism>
<evidence type="ECO:0000313" key="4">
    <source>
        <dbReference type="Proteomes" id="UP001565200"/>
    </source>
</evidence>
<feature type="region of interest" description="Disordered" evidence="1">
    <location>
        <begin position="26"/>
        <end position="52"/>
    </location>
</feature>
<dbReference type="InterPro" id="IPR036249">
    <property type="entry name" value="Thioredoxin-like_sf"/>
</dbReference>
<dbReference type="RefSeq" id="WP_369863280.1">
    <property type="nucleotide sequence ID" value="NZ_JBCLPP010000010.1"/>
</dbReference>
<reference evidence="3 4" key="1">
    <citation type="submission" date="2024-03" db="EMBL/GenBank/DDBJ databases">
        <title>Mouse gut bacterial collection (mGBC) of GemPharmatech.</title>
        <authorList>
            <person name="He Y."/>
            <person name="Dong L."/>
            <person name="Wu D."/>
            <person name="Gao X."/>
            <person name="Lin Z."/>
        </authorList>
    </citation>
    <scope>NUCLEOTIDE SEQUENCE [LARGE SCALE GENOMIC DNA]</scope>
    <source>
        <strain evidence="3 4">54-13</strain>
    </source>
</reference>
<feature type="domain" description="Thioredoxin" evidence="2">
    <location>
        <begin position="179"/>
        <end position="309"/>
    </location>
</feature>
<dbReference type="PROSITE" id="PS51257">
    <property type="entry name" value="PROKAR_LIPOPROTEIN"/>
    <property type="match status" value="1"/>
</dbReference>
<comment type="caution">
    <text evidence="3">The sequence shown here is derived from an EMBL/GenBank/DDBJ whole genome shotgun (WGS) entry which is preliminary data.</text>
</comment>
<accession>A0ABV4CU82</accession>
<dbReference type="PROSITE" id="PS51352">
    <property type="entry name" value="THIOREDOXIN_2"/>
    <property type="match status" value="1"/>
</dbReference>
<dbReference type="EMBL" id="JBCLPP010000010">
    <property type="protein sequence ID" value="MEY8244943.1"/>
    <property type="molecule type" value="Genomic_DNA"/>
</dbReference>
<evidence type="ECO:0000259" key="2">
    <source>
        <dbReference type="PROSITE" id="PS51352"/>
    </source>
</evidence>
<name>A0ABV4CU82_9BACT</name>
<proteinExistence type="predicted"/>
<protein>
    <submittedName>
        <fullName evidence="3">DUF5106 domain-containing protein</fullName>
    </submittedName>
</protein>
<keyword evidence="4" id="KW-1185">Reference proteome</keyword>
<dbReference type="Proteomes" id="UP001565200">
    <property type="component" value="Unassembled WGS sequence"/>
</dbReference>
<dbReference type="Pfam" id="PF17127">
    <property type="entry name" value="DUF5106"/>
    <property type="match status" value="1"/>
</dbReference>
<evidence type="ECO:0000313" key="3">
    <source>
        <dbReference type="EMBL" id="MEY8244943.1"/>
    </source>
</evidence>
<dbReference type="InterPro" id="IPR013766">
    <property type="entry name" value="Thioredoxin_domain"/>
</dbReference>
<sequence>MRFGAEIILFTVALIWTGCSGGPKSAPADAGAAPTARAADMPGELPLPEVPDSLTEPSARAGYAIEHFWDEMDFGNRRLSLDTAFMEQNFANFLGLAAMAGHDARSVAVGRLMDCAAAGGREPYEFLCGVVEKYLADPNSPMRDEDMYMVFLDRMAVDDLLGEAGRLRAAHRLAMASRNRPGMKAADFAYITRDGKRHRLHEGTAGSGATLLMFYDPDCERCKAVLQALQGLRLPEGVRMIAVDVEDDRSLWERGIDAFPPQWTVGLAAETVDELYSLPALPVFYLLDGEGRVVLKDPPVDRLLKTIGC</sequence>
<dbReference type="InterPro" id="IPR033395">
    <property type="entry name" value="DUF5106"/>
</dbReference>